<dbReference type="Proteomes" id="UP000440578">
    <property type="component" value="Unassembled WGS sequence"/>
</dbReference>
<sequence>MASTAPTAVATRPTAGLQQPARAEELANQRFRLRDVDADEEHMLEDGKQIDVFTEHVVELQVARRHVRVSDAASSVELDALRLRVRDVARRRARVTDHESVMNVLTEKVRVSDVVTRRVTAAQGARRWCAVGREVHTDGQERERVEFGDLPEQPEPVVTLPDEEDDEGFQGSDGDLDDVDGLTIEELCGDSETDQSGIAWVLCSSDECSEARALRRPWRKLPSRAPSPSEQPQEDAAVSPDREEELRSRLAGQPAPCCPGVCRCASSQQSTAGSRRWSKKSRRPSANIGGGVGILGIRQKHSRRPLQHRQARARGAGGKR</sequence>
<feature type="region of interest" description="Disordered" evidence="1">
    <location>
        <begin position="139"/>
        <end position="177"/>
    </location>
</feature>
<comment type="caution">
    <text evidence="2">The sequence shown here is derived from an EMBL/GenBank/DDBJ whole genome shotgun (WGS) entry which is preliminary data.</text>
</comment>
<evidence type="ECO:0000313" key="3">
    <source>
        <dbReference type="Proteomes" id="UP000440578"/>
    </source>
</evidence>
<feature type="compositionally biased region" description="Low complexity" evidence="1">
    <location>
        <begin position="1"/>
        <end position="15"/>
    </location>
</feature>
<gene>
    <name evidence="2" type="ORF">FJT64_017440</name>
</gene>
<feature type="region of interest" description="Disordered" evidence="1">
    <location>
        <begin position="262"/>
        <end position="320"/>
    </location>
</feature>
<proteinExistence type="predicted"/>
<protein>
    <submittedName>
        <fullName evidence="2">Uncharacterized protein</fullName>
    </submittedName>
</protein>
<feature type="region of interest" description="Disordered" evidence="1">
    <location>
        <begin position="1"/>
        <end position="23"/>
    </location>
</feature>
<keyword evidence="3" id="KW-1185">Reference proteome</keyword>
<reference evidence="2 3" key="1">
    <citation type="submission" date="2019-07" db="EMBL/GenBank/DDBJ databases">
        <title>Draft genome assembly of a fouling barnacle, Amphibalanus amphitrite (Darwin, 1854): The first reference genome for Thecostraca.</title>
        <authorList>
            <person name="Kim W."/>
        </authorList>
    </citation>
    <scope>NUCLEOTIDE SEQUENCE [LARGE SCALE GENOMIC DNA]</scope>
    <source>
        <strain evidence="2">SNU_AA5</strain>
        <tissue evidence="2">Soma without cirri and trophi</tissue>
    </source>
</reference>
<organism evidence="2 3">
    <name type="scientific">Amphibalanus amphitrite</name>
    <name type="common">Striped barnacle</name>
    <name type="synonym">Balanus amphitrite</name>
    <dbReference type="NCBI Taxonomy" id="1232801"/>
    <lineage>
        <taxon>Eukaryota</taxon>
        <taxon>Metazoa</taxon>
        <taxon>Ecdysozoa</taxon>
        <taxon>Arthropoda</taxon>
        <taxon>Crustacea</taxon>
        <taxon>Multicrustacea</taxon>
        <taxon>Cirripedia</taxon>
        <taxon>Thoracica</taxon>
        <taxon>Thoracicalcarea</taxon>
        <taxon>Balanomorpha</taxon>
        <taxon>Balanoidea</taxon>
        <taxon>Balanidae</taxon>
        <taxon>Amphibalaninae</taxon>
        <taxon>Amphibalanus</taxon>
    </lineage>
</organism>
<feature type="compositionally biased region" description="Acidic residues" evidence="1">
    <location>
        <begin position="161"/>
        <end position="177"/>
    </location>
</feature>
<dbReference type="AlphaFoldDB" id="A0A6A4X0P2"/>
<feature type="compositionally biased region" description="Basic residues" evidence="1">
    <location>
        <begin position="298"/>
        <end position="320"/>
    </location>
</feature>
<evidence type="ECO:0000313" key="2">
    <source>
        <dbReference type="EMBL" id="KAF0311783.1"/>
    </source>
</evidence>
<dbReference type="EMBL" id="VIIS01000217">
    <property type="protein sequence ID" value="KAF0311783.1"/>
    <property type="molecule type" value="Genomic_DNA"/>
</dbReference>
<feature type="region of interest" description="Disordered" evidence="1">
    <location>
        <begin position="220"/>
        <end position="250"/>
    </location>
</feature>
<accession>A0A6A4X0P2</accession>
<evidence type="ECO:0000256" key="1">
    <source>
        <dbReference type="SAM" id="MobiDB-lite"/>
    </source>
</evidence>
<name>A0A6A4X0P2_AMPAM</name>